<evidence type="ECO:0000313" key="1">
    <source>
        <dbReference type="EMBL" id="EJN58401.1"/>
    </source>
</evidence>
<proteinExistence type="predicted"/>
<dbReference type="AlphaFoldDB" id="J3JEI7"/>
<evidence type="ECO:0008006" key="3">
    <source>
        <dbReference type="Google" id="ProtNLM"/>
    </source>
</evidence>
<organism evidence="1 2">
    <name type="scientific">Halogranum salarium B-1</name>
    <dbReference type="NCBI Taxonomy" id="1210908"/>
    <lineage>
        <taxon>Archaea</taxon>
        <taxon>Methanobacteriati</taxon>
        <taxon>Methanobacteriota</taxon>
        <taxon>Stenosarchaea group</taxon>
        <taxon>Halobacteria</taxon>
        <taxon>Halobacteriales</taxon>
        <taxon>Haloferacaceae</taxon>
    </lineage>
</organism>
<evidence type="ECO:0000313" key="2">
    <source>
        <dbReference type="Proteomes" id="UP000007813"/>
    </source>
</evidence>
<reference evidence="1 2" key="1">
    <citation type="journal article" date="2012" name="J. Bacteriol.">
        <title>Draft Genome Sequence of the Extremely Halophilic Archaeon Halogranum salarium B-1T.</title>
        <authorList>
            <person name="Kim K.K."/>
            <person name="Lee K.C."/>
            <person name="Lee J.S."/>
        </authorList>
    </citation>
    <scope>NUCLEOTIDE SEQUENCE [LARGE SCALE GENOMIC DNA]</scope>
    <source>
        <strain evidence="1 2">B-1</strain>
    </source>
</reference>
<dbReference type="EMBL" id="ALJD01000009">
    <property type="protein sequence ID" value="EJN58401.1"/>
    <property type="molecule type" value="Genomic_DNA"/>
</dbReference>
<accession>J3JEI7</accession>
<gene>
    <name evidence="1" type="ORF">HSB1_38180</name>
</gene>
<dbReference type="Proteomes" id="UP000007813">
    <property type="component" value="Unassembled WGS sequence"/>
</dbReference>
<comment type="caution">
    <text evidence="1">The sequence shown here is derived from an EMBL/GenBank/DDBJ whole genome shotgun (WGS) entry which is preliminary data.</text>
</comment>
<sequence length="50" mass="5680">MATKQRVECPACGHTWVKKTRATGGVRRVGYSKLNEDARRCHNCKFVESI</sequence>
<name>J3JEI7_9EURY</name>
<protein>
    <recommendedName>
        <fullName evidence="3">50S ribosomal protein L33</fullName>
    </recommendedName>
</protein>